<comment type="caution">
    <text evidence="2">The sequence shown here is derived from an EMBL/GenBank/DDBJ whole genome shotgun (WGS) entry which is preliminary data.</text>
</comment>
<proteinExistence type="predicted"/>
<keyword evidence="1" id="KW-1133">Transmembrane helix</keyword>
<keyword evidence="1" id="KW-0472">Membrane</keyword>
<keyword evidence="1" id="KW-0812">Transmembrane</keyword>
<feature type="transmembrane region" description="Helical" evidence="1">
    <location>
        <begin position="25"/>
        <end position="42"/>
    </location>
</feature>
<dbReference type="AlphaFoldDB" id="A0A246BGP8"/>
<reference evidence="2 3" key="1">
    <citation type="submission" date="2017-05" db="EMBL/GenBank/DDBJ databases">
        <title>De novo genome assembly of Deniococcus indicus strain DR1.</title>
        <authorList>
            <person name="Chauhan D."/>
            <person name="Yennamalli R.M."/>
            <person name="Priyadarshini R."/>
        </authorList>
    </citation>
    <scope>NUCLEOTIDE SEQUENCE [LARGE SCALE GENOMIC DNA]</scope>
    <source>
        <strain evidence="2 3">DR1</strain>
    </source>
</reference>
<dbReference type="Proteomes" id="UP000197208">
    <property type="component" value="Unassembled WGS sequence"/>
</dbReference>
<sequence>MEVRAKMNRKEYLTRCVLISVRRRLGRVVLSGVLLGAVIAALGLPVALAAAGLLLGMLGVAAWIAAQSWQRHADDVLPGPVTLADTVTLPDSVTPS</sequence>
<protein>
    <submittedName>
        <fullName evidence="2">Uncharacterized protein</fullName>
    </submittedName>
</protein>
<keyword evidence="3" id="KW-1185">Reference proteome</keyword>
<dbReference type="EMBL" id="NHMK01000025">
    <property type="protein sequence ID" value="OWL94392.1"/>
    <property type="molecule type" value="Genomic_DNA"/>
</dbReference>
<evidence type="ECO:0000256" key="1">
    <source>
        <dbReference type="SAM" id="Phobius"/>
    </source>
</evidence>
<evidence type="ECO:0000313" key="3">
    <source>
        <dbReference type="Proteomes" id="UP000197208"/>
    </source>
</evidence>
<accession>A0A246BGP8</accession>
<gene>
    <name evidence="2" type="ORF">CBQ26_16235</name>
</gene>
<evidence type="ECO:0000313" key="2">
    <source>
        <dbReference type="EMBL" id="OWL94392.1"/>
    </source>
</evidence>
<organism evidence="2 3">
    <name type="scientific">Deinococcus indicus</name>
    <dbReference type="NCBI Taxonomy" id="223556"/>
    <lineage>
        <taxon>Bacteria</taxon>
        <taxon>Thermotogati</taxon>
        <taxon>Deinococcota</taxon>
        <taxon>Deinococci</taxon>
        <taxon>Deinococcales</taxon>
        <taxon>Deinococcaceae</taxon>
        <taxon>Deinococcus</taxon>
    </lineage>
</organism>
<name>A0A246BGP8_9DEIO</name>